<dbReference type="InterPro" id="IPR000504">
    <property type="entry name" value="RRM_dom"/>
</dbReference>
<feature type="region of interest" description="Disordered" evidence="2">
    <location>
        <begin position="293"/>
        <end position="329"/>
    </location>
</feature>
<dbReference type="PANTHER" id="PTHR34568">
    <property type="entry name" value="RRM DOMAIN-CONTAINING PROTEIN"/>
    <property type="match status" value="1"/>
</dbReference>
<feature type="domain" description="RRM" evidence="3">
    <location>
        <begin position="574"/>
        <end position="648"/>
    </location>
</feature>
<dbReference type="SUPFAM" id="SSF54928">
    <property type="entry name" value="RNA-binding domain, RBD"/>
    <property type="match status" value="2"/>
</dbReference>
<dbReference type="InterPro" id="IPR058941">
    <property type="entry name" value="HTH_AT3G52170-like"/>
</dbReference>
<accession>U5DEH5</accession>
<dbReference type="InterPro" id="IPR058942">
    <property type="entry name" value="AT3G52170-like"/>
</dbReference>
<name>U5DEH5_AMBTC</name>
<dbReference type="AlphaFoldDB" id="U5DEH5"/>
<dbReference type="Gramene" id="ERN18808">
    <property type="protein sequence ID" value="ERN18808"/>
    <property type="gene ID" value="AMTR_s00067p00095130"/>
</dbReference>
<evidence type="ECO:0000259" key="3">
    <source>
        <dbReference type="PROSITE" id="PS50102"/>
    </source>
</evidence>
<feature type="region of interest" description="Disordered" evidence="2">
    <location>
        <begin position="428"/>
        <end position="448"/>
    </location>
</feature>
<evidence type="ECO:0000313" key="4">
    <source>
        <dbReference type="EMBL" id="ERN18808.1"/>
    </source>
</evidence>
<organism evidence="4 5">
    <name type="scientific">Amborella trichopoda</name>
    <dbReference type="NCBI Taxonomy" id="13333"/>
    <lineage>
        <taxon>Eukaryota</taxon>
        <taxon>Viridiplantae</taxon>
        <taxon>Streptophyta</taxon>
        <taxon>Embryophyta</taxon>
        <taxon>Tracheophyta</taxon>
        <taxon>Spermatophyta</taxon>
        <taxon>Magnoliopsida</taxon>
        <taxon>Amborellales</taxon>
        <taxon>Amborellaceae</taxon>
        <taxon>Amborella</taxon>
    </lineage>
</organism>
<reference evidence="5" key="1">
    <citation type="journal article" date="2013" name="Science">
        <title>The Amborella genome and the evolution of flowering plants.</title>
        <authorList>
            <consortium name="Amborella Genome Project"/>
        </authorList>
    </citation>
    <scope>NUCLEOTIDE SEQUENCE [LARGE SCALE GENOMIC DNA]</scope>
</reference>
<evidence type="ECO:0000313" key="5">
    <source>
        <dbReference type="Proteomes" id="UP000017836"/>
    </source>
</evidence>
<feature type="compositionally biased region" description="Polar residues" evidence="2">
    <location>
        <begin position="132"/>
        <end position="161"/>
    </location>
</feature>
<dbReference type="CDD" id="cd00590">
    <property type="entry name" value="RRM_SF"/>
    <property type="match status" value="2"/>
</dbReference>
<feature type="domain" description="RRM" evidence="3">
    <location>
        <begin position="468"/>
        <end position="554"/>
    </location>
</feature>
<dbReference type="SMART" id="SM00360">
    <property type="entry name" value="RRM"/>
    <property type="match status" value="2"/>
</dbReference>
<dbReference type="Gene3D" id="3.30.70.330">
    <property type="match status" value="2"/>
</dbReference>
<keyword evidence="1" id="KW-0694">RNA-binding</keyword>
<dbReference type="Proteomes" id="UP000017836">
    <property type="component" value="Unassembled WGS sequence"/>
</dbReference>
<feature type="compositionally biased region" description="Low complexity" evidence="2">
    <location>
        <begin position="311"/>
        <end position="329"/>
    </location>
</feature>
<gene>
    <name evidence="4" type="ORF">AMTR_s00067p00095130</name>
</gene>
<protein>
    <recommendedName>
        <fullName evidence="3">RRM domain-containing protein</fullName>
    </recommendedName>
</protein>
<dbReference type="InterPro" id="IPR035979">
    <property type="entry name" value="RBD_domain_sf"/>
</dbReference>
<dbReference type="EMBL" id="KI392078">
    <property type="protein sequence ID" value="ERN18808.1"/>
    <property type="molecule type" value="Genomic_DNA"/>
</dbReference>
<dbReference type="InterPro" id="IPR012677">
    <property type="entry name" value="Nucleotide-bd_a/b_plait_sf"/>
</dbReference>
<sequence>MESIAGTATPNCWLCTATTTGKKRQTKKTEEAKEQRTLAIKTFVKKYMMLNPGTFPKATLVHQEVGGSWYILKNILSDLKENLVSHFENHKTTASAEVDGGTGQAKVTISRCSETNANSNDSKSSELVPEAQQATEIDGGTSQAKTTISRCSETNANSNDSKSSELVPEAQQATEVANTPNESLSSNEDLTHDTPLSPNGNLSCGPRTHGVVREKMRLEVPLPSIVSPPGLVKEKTRPEVPLPSIVSSPYIADGEPIPIAEEAAEVPEIPHDVLSNELAKKICLENEKSEIVLSEESSPGISDEDITANLSTSRGNASSSSGRIRGNASGSSDRIWIMLDRIKELAKDLNNNGHNNSKQVKPGPKFGKPIKQSMIDGLRLFDVIKEQEKIRDSGINNGAKQLQPDKSFVKDDIKDDGPLKVPFEKFDSDEDLSDSEVAASEYGEPDPFVPLPSKRSFPSFSKRPIGQNTLFVKFLPKSATDVDIRKAFGGCGEIEELCIIPSLKATARFNNAYVSFLRGEGLQRALEKSNLVINGADVVVEADSPLLKITNMVSISNLIGDPDAPLPLLENPVRTIMVRGLPVGIGSHQLSFSLSNFGSISRFIMGSSLSIGYIEFETEDAKEKALAASTISLSGKQIQILRIDAPRTSVVRISNIGRETKQIKILSTCETYGAVNRVVSRDGDTVDVHFMLSELGNMLQILNHLNGMVVNQCQWWARPATVFPPQILQSLWKSTEGRQYVLTVVQNLCRKTCPGSTVHAEMAGLVARYYTTP</sequence>
<evidence type="ECO:0000256" key="1">
    <source>
        <dbReference type="PROSITE-ProRule" id="PRU00176"/>
    </source>
</evidence>
<dbReference type="PANTHER" id="PTHR34568:SF5">
    <property type="entry name" value="RNA-BINDING (RRM_RBD_RNP MOTIFS) FAMILY PROTEIN"/>
    <property type="match status" value="1"/>
</dbReference>
<dbReference type="PROSITE" id="PS50102">
    <property type="entry name" value="RRM"/>
    <property type="match status" value="2"/>
</dbReference>
<dbReference type="Pfam" id="PF25896">
    <property type="entry name" value="HTH_AT3G52170"/>
    <property type="match status" value="1"/>
</dbReference>
<feature type="region of interest" description="Disordered" evidence="2">
    <location>
        <begin position="114"/>
        <end position="208"/>
    </location>
</feature>
<evidence type="ECO:0000256" key="2">
    <source>
        <dbReference type="SAM" id="MobiDB-lite"/>
    </source>
</evidence>
<dbReference type="OMA" id="CKENIST"/>
<dbReference type="HOGENOM" id="CLU_396088_0_0_1"/>
<feature type="compositionally biased region" description="Polar residues" evidence="2">
    <location>
        <begin position="171"/>
        <end position="202"/>
    </location>
</feature>
<keyword evidence="5" id="KW-1185">Reference proteome</keyword>
<dbReference type="eggNOG" id="ENOG502RXMQ">
    <property type="taxonomic scope" value="Eukaryota"/>
</dbReference>
<dbReference type="Pfam" id="PF00076">
    <property type="entry name" value="RRM_1"/>
    <property type="match status" value="1"/>
</dbReference>
<dbReference type="GO" id="GO:0003723">
    <property type="term" value="F:RNA binding"/>
    <property type="evidence" value="ECO:0007669"/>
    <property type="project" value="UniProtKB-UniRule"/>
</dbReference>
<proteinExistence type="predicted"/>